<dbReference type="InterPro" id="IPR011009">
    <property type="entry name" value="Kinase-like_dom_sf"/>
</dbReference>
<evidence type="ECO:0000256" key="1">
    <source>
        <dbReference type="ARBA" id="ARBA00022741"/>
    </source>
</evidence>
<feature type="domain" description="CRIB" evidence="5">
    <location>
        <begin position="515"/>
        <end position="529"/>
    </location>
</feature>
<proteinExistence type="predicted"/>
<dbReference type="GO" id="GO:0005524">
    <property type="term" value="F:ATP binding"/>
    <property type="evidence" value="ECO:0007669"/>
    <property type="project" value="UniProtKB-KW"/>
</dbReference>
<comment type="caution">
    <text evidence="6">The sequence shown here is derived from an EMBL/GenBank/DDBJ whole genome shotgun (WGS) entry which is preliminary data.</text>
</comment>
<evidence type="ECO:0000313" key="7">
    <source>
        <dbReference type="Proteomes" id="UP000663881"/>
    </source>
</evidence>
<feature type="region of interest" description="Disordered" evidence="3">
    <location>
        <begin position="730"/>
        <end position="755"/>
    </location>
</feature>
<feature type="domain" description="Protein kinase" evidence="4">
    <location>
        <begin position="129"/>
        <end position="397"/>
    </location>
</feature>
<evidence type="ECO:0000256" key="2">
    <source>
        <dbReference type="ARBA" id="ARBA00022840"/>
    </source>
</evidence>
<dbReference type="PROSITE" id="PS50011">
    <property type="entry name" value="PROTEIN_KINASE_DOM"/>
    <property type="match status" value="1"/>
</dbReference>
<evidence type="ECO:0000256" key="3">
    <source>
        <dbReference type="SAM" id="MobiDB-lite"/>
    </source>
</evidence>
<keyword evidence="2" id="KW-0067">ATP-binding</keyword>
<dbReference type="InterPro" id="IPR050198">
    <property type="entry name" value="Non-receptor_tyrosine_kinases"/>
</dbReference>
<feature type="region of interest" description="Disordered" evidence="3">
    <location>
        <begin position="688"/>
        <end position="708"/>
    </location>
</feature>
<evidence type="ECO:0000259" key="5">
    <source>
        <dbReference type="PROSITE" id="PS50108"/>
    </source>
</evidence>
<protein>
    <submittedName>
        <fullName evidence="6">Uncharacterized protein</fullName>
    </submittedName>
</protein>
<dbReference type="PANTHER" id="PTHR24418">
    <property type="entry name" value="TYROSINE-PROTEIN KINASE"/>
    <property type="match status" value="1"/>
</dbReference>
<dbReference type="PROSITE" id="PS50108">
    <property type="entry name" value="CRIB"/>
    <property type="match status" value="1"/>
</dbReference>
<dbReference type="EMBL" id="CAJOAY010000038">
    <property type="protein sequence ID" value="CAF3501839.1"/>
    <property type="molecule type" value="Genomic_DNA"/>
</dbReference>
<keyword evidence="1" id="KW-0547">Nucleotide-binding</keyword>
<dbReference type="AlphaFoldDB" id="A0A818H731"/>
<dbReference type="SUPFAM" id="SSF56112">
    <property type="entry name" value="Protein kinase-like (PK-like)"/>
    <property type="match status" value="1"/>
</dbReference>
<organism evidence="6 7">
    <name type="scientific">Adineta steineri</name>
    <dbReference type="NCBI Taxonomy" id="433720"/>
    <lineage>
        <taxon>Eukaryota</taxon>
        <taxon>Metazoa</taxon>
        <taxon>Spiralia</taxon>
        <taxon>Gnathifera</taxon>
        <taxon>Rotifera</taxon>
        <taxon>Eurotatoria</taxon>
        <taxon>Bdelloidea</taxon>
        <taxon>Adinetida</taxon>
        <taxon>Adinetidae</taxon>
        <taxon>Adineta</taxon>
    </lineage>
</organism>
<dbReference type="GO" id="GO:0004672">
    <property type="term" value="F:protein kinase activity"/>
    <property type="evidence" value="ECO:0007669"/>
    <property type="project" value="InterPro"/>
</dbReference>
<dbReference type="Gene3D" id="1.10.510.10">
    <property type="entry name" value="Transferase(Phosphotransferase) domain 1"/>
    <property type="match status" value="1"/>
</dbReference>
<accession>A0A818H731</accession>
<dbReference type="Pfam" id="PF07714">
    <property type="entry name" value="PK_Tyr_Ser-Thr"/>
    <property type="match status" value="1"/>
</dbReference>
<gene>
    <name evidence="6" type="ORF">OKA104_LOCUS1539</name>
</gene>
<dbReference type="InterPro" id="IPR000095">
    <property type="entry name" value="CRIB_dom"/>
</dbReference>
<dbReference type="InterPro" id="IPR001245">
    <property type="entry name" value="Ser-Thr/Tyr_kinase_cat_dom"/>
</dbReference>
<dbReference type="InterPro" id="IPR000719">
    <property type="entry name" value="Prot_kinase_dom"/>
</dbReference>
<reference evidence="6" key="1">
    <citation type="submission" date="2021-02" db="EMBL/GenBank/DDBJ databases">
        <authorList>
            <person name="Nowell W R."/>
        </authorList>
    </citation>
    <scope>NUCLEOTIDE SEQUENCE</scope>
</reference>
<evidence type="ECO:0000313" key="6">
    <source>
        <dbReference type="EMBL" id="CAF3501839.1"/>
    </source>
</evidence>
<evidence type="ECO:0000259" key="4">
    <source>
        <dbReference type="PROSITE" id="PS50011"/>
    </source>
</evidence>
<sequence>MKYKEMMTHVLFDTVPSWMKYHKEKDIRIVRKVYSIGDLCSNNDYDRLPSDMSKPPFEKLKRHLPSSSNLTLNNSTILSSTLGKLLVRKLSHRSTTDVTKSATHLYNNNNYEQHDPSNLNKTMIVKENIQFIERIGEGKLGNVFKAFYRTKQNELLTVAVKKFHQKVNYHDISKEISIIRNTKHSHILSFFDIIIHTDQSIMFVMEYAQMKSLDICLLSINAKSEYSLQILLDYLKQIASAMCYLEEKFLIHRNLSCQKFLVFNKSLIKLSDLGLEHLNTSWKDRLKIPIAWMSPEVIHFHHFTTASDVFSFGVSMWECFSYGEIPWKGMSNDEKIIKTFFSIAFLFQIINAIDAPNHQRLSRPSHATSELYQIMLQCWKYEPSERPTFSKLEKQLIEIEIKQVRWKNNNNISTILPDDFLPIQSCMLGPLTVLDRCLDIPISSTSINNFIQCISADGQIGFVYNNNVEPLHVITIPKQTINTTSSTMNHIFYRKTGIKKNSTKTRYKQISKNMISSPQADFVHAFHIGIEGETFGDMAYLTNVEDTNLKIEPNLKESTMNLMEQQSTDEQSSSLFDEVMQAFTEIYSETESMSLSEDHLLTRSTSPQSPVVDIQSTSFDKNQFSFDNMTDPNNRSPPFSRLLSKLTIKKPNETSCRFTRELEERSRNGDLSEQGKRAYNLLINRCTSNSSSQSSTHDEHSSFSSSSNQEKFDYHSHYSSISSLNSRSSSINKHEQNSITGQPLPPPPDLSTLGSKLTTANMTHTFNLPASLISNKYPTKIFDYNLYKKKFMPDICPCSDSLDICLCCLPLDLLCCCLPCCRPRERVVYVPSAQPMYAQQQPMYAQQQPMYAPQGYPYVVREPIPRY</sequence>
<name>A0A818H731_9BILA</name>
<dbReference type="PRINTS" id="PR00109">
    <property type="entry name" value="TYRKINASE"/>
</dbReference>
<dbReference type="Proteomes" id="UP000663881">
    <property type="component" value="Unassembled WGS sequence"/>
</dbReference>